<feature type="compositionally biased region" description="Polar residues" evidence="1">
    <location>
        <begin position="1"/>
        <end position="10"/>
    </location>
</feature>
<name>A0A375BQE1_9BURK</name>
<organism evidence="2">
    <name type="scientific">Cupriavidus taiwanensis</name>
    <dbReference type="NCBI Taxonomy" id="164546"/>
    <lineage>
        <taxon>Bacteria</taxon>
        <taxon>Pseudomonadati</taxon>
        <taxon>Pseudomonadota</taxon>
        <taxon>Betaproteobacteria</taxon>
        <taxon>Burkholderiales</taxon>
        <taxon>Burkholderiaceae</taxon>
        <taxon>Cupriavidus</taxon>
    </lineage>
</organism>
<proteinExistence type="predicted"/>
<dbReference type="Proteomes" id="UP000256780">
    <property type="component" value="Chromosome CBM2587_a"/>
</dbReference>
<evidence type="ECO:0000256" key="1">
    <source>
        <dbReference type="SAM" id="MobiDB-lite"/>
    </source>
</evidence>
<gene>
    <name evidence="2" type="ORF">CBM2587_A20319</name>
</gene>
<dbReference type="AlphaFoldDB" id="A0A375BQE1"/>
<comment type="caution">
    <text evidence="2">The sequence shown here is derived from an EMBL/GenBank/DDBJ whole genome shotgun (WGS) entry which is preliminary data.</text>
</comment>
<accession>A0A375BQE1</accession>
<protein>
    <submittedName>
        <fullName evidence="2">Uncharacterized protein</fullName>
    </submittedName>
</protein>
<dbReference type="EMBL" id="OFSQ01000012">
    <property type="protein sequence ID" value="SOY50188.1"/>
    <property type="molecule type" value="Genomic_DNA"/>
</dbReference>
<reference evidence="2" key="1">
    <citation type="submission" date="2018-01" db="EMBL/GenBank/DDBJ databases">
        <authorList>
            <person name="Clerissi C."/>
        </authorList>
    </citation>
    <scope>NUCLEOTIDE SEQUENCE</scope>
    <source>
        <strain evidence="2">Cupriavidus sp. LMG 19464</strain>
    </source>
</reference>
<evidence type="ECO:0000313" key="2">
    <source>
        <dbReference type="EMBL" id="SOY50188.1"/>
    </source>
</evidence>
<feature type="region of interest" description="Disordered" evidence="1">
    <location>
        <begin position="1"/>
        <end position="55"/>
    </location>
</feature>
<sequence>MGWQGITRSRANGCFQRGGFGQRPPSPRPSPASGRGSTPIDDRRPLRRQAVGNTRGCRDSSVATYVSVASVTLTISLLCRMRCA</sequence>